<name>A2BJ72_HYPBU</name>
<dbReference type="EMBL" id="CP000493">
    <property type="protein sequence ID" value="ABM80033.1"/>
    <property type="molecule type" value="Genomic_DNA"/>
</dbReference>
<organism evidence="1 2">
    <name type="scientific">Hyperthermus butylicus (strain DSM 5456 / JCM 9403 / PLM1-5)</name>
    <dbReference type="NCBI Taxonomy" id="415426"/>
    <lineage>
        <taxon>Archaea</taxon>
        <taxon>Thermoproteota</taxon>
        <taxon>Thermoprotei</taxon>
        <taxon>Desulfurococcales</taxon>
        <taxon>Pyrodictiaceae</taxon>
        <taxon>Hyperthermus</taxon>
    </lineage>
</organism>
<protein>
    <submittedName>
        <fullName evidence="1">Uncharacterized protein</fullName>
    </submittedName>
</protein>
<dbReference type="AlphaFoldDB" id="A2BJ72"/>
<evidence type="ECO:0000313" key="2">
    <source>
        <dbReference type="Proteomes" id="UP000002593"/>
    </source>
</evidence>
<dbReference type="EnsemblBacteria" id="ABM80033">
    <property type="protein sequence ID" value="ABM80033"/>
    <property type="gene ID" value="Hbut_0161"/>
</dbReference>
<reference evidence="1 2" key="1">
    <citation type="journal article" date="2007" name="Archaea">
        <title>The genome of Hyperthermus butylicus: a sulfur-reducing, peptide fermenting, neutrophilic Crenarchaeote growing up to 108 degrees C.</title>
        <authorList>
            <person name="Brugger K."/>
            <person name="Chen L."/>
            <person name="Stark M."/>
            <person name="Zibat A."/>
            <person name="Redder P."/>
            <person name="Ruepp A."/>
            <person name="Awayez M."/>
            <person name="She Q."/>
            <person name="Garrett R.A."/>
            <person name="Klenk H.P."/>
        </authorList>
    </citation>
    <scope>NUCLEOTIDE SEQUENCE [LARGE SCALE GENOMIC DNA]</scope>
    <source>
        <strain evidence="2">DSM 5456 / JCM 9403 / PLM1-5</strain>
    </source>
</reference>
<dbReference type="RefSeq" id="WP_011821350.1">
    <property type="nucleotide sequence ID" value="NC_008818.1"/>
</dbReference>
<dbReference type="HOGENOM" id="CLU_2406326_0_0_2"/>
<dbReference type="eggNOG" id="arCOG04939">
    <property type="taxonomic scope" value="Archaea"/>
</dbReference>
<sequence length="92" mass="10200">MGKQLVQKALSVVRRYRVVSPELLEKELGVDKGTAEMLIAVLLAQGYLRELSGGGNPCQYCPLARICTPGKRRDCPLGRSGLRLYLLARRDN</sequence>
<accession>A2BJ72</accession>
<gene>
    <name evidence="1" type="ordered locus">Hbut_0161</name>
</gene>
<keyword evidence="2" id="KW-1185">Reference proteome</keyword>
<dbReference type="Proteomes" id="UP000002593">
    <property type="component" value="Chromosome"/>
</dbReference>
<dbReference type="GeneID" id="4782832"/>
<dbReference type="STRING" id="415426.Hbut_0161"/>
<evidence type="ECO:0000313" key="1">
    <source>
        <dbReference type="EMBL" id="ABM80033.1"/>
    </source>
</evidence>
<dbReference type="KEGG" id="hbu:Hbut_0161"/>
<proteinExistence type="predicted"/>